<comment type="caution">
    <text evidence="1">The sequence shown here is derived from an EMBL/GenBank/DDBJ whole genome shotgun (WGS) entry which is preliminary data.</text>
</comment>
<dbReference type="RefSeq" id="WP_264568195.1">
    <property type="nucleotide sequence ID" value="NZ_MSYM01000004.1"/>
</dbReference>
<dbReference type="AlphaFoldDB" id="A0A1Q8YKB2"/>
<sequence>MRLQFRAYVSVRAVYNIEHERSEAEEEIESQIEWERKQSDASET</sequence>
<reference evidence="1 2" key="1">
    <citation type="submission" date="2017-01" db="EMBL/GenBank/DDBJ databases">
        <title>Genome sequence of Rhodoferax antarcticus ANT.BR, a psychrophilic purple nonsulfur bacterium from an Antarctic microbial mat.</title>
        <authorList>
            <person name="Baker J."/>
            <person name="Riester C."/>
            <person name="Skinner B."/>
            <person name="Newell A."/>
            <person name="Swingley W."/>
            <person name="Madigan M."/>
            <person name="Jung D."/>
            <person name="Asao M."/>
            <person name="Chen M."/>
            <person name="Loughlin P."/>
            <person name="Pan H."/>
            <person name="Lin S."/>
            <person name="Li N."/>
            <person name="Shaw J."/>
            <person name="Prado M."/>
            <person name="Sherman C."/>
            <person name="Li X."/>
            <person name="Tang J."/>
            <person name="Blankenship R."/>
            <person name="Zhao T."/>
            <person name="Touchman J."/>
            <person name="Sattley M."/>
        </authorList>
    </citation>
    <scope>NUCLEOTIDE SEQUENCE [LARGE SCALE GENOMIC DNA]</scope>
    <source>
        <strain evidence="1 2">ANT.BR</strain>
    </source>
</reference>
<evidence type="ECO:0000313" key="1">
    <source>
        <dbReference type="EMBL" id="OLP08369.1"/>
    </source>
</evidence>
<proteinExistence type="predicted"/>
<protein>
    <submittedName>
        <fullName evidence="1">Uncharacterized protein</fullName>
    </submittedName>
</protein>
<dbReference type="Proteomes" id="UP000185911">
    <property type="component" value="Unassembled WGS sequence"/>
</dbReference>
<evidence type="ECO:0000313" key="2">
    <source>
        <dbReference type="Proteomes" id="UP000185911"/>
    </source>
</evidence>
<gene>
    <name evidence="1" type="ORF">BLL52_0371</name>
</gene>
<name>A0A1Q8YKB2_9BURK</name>
<dbReference type="EMBL" id="MSYM01000004">
    <property type="protein sequence ID" value="OLP08369.1"/>
    <property type="molecule type" value="Genomic_DNA"/>
</dbReference>
<accession>A0A1Q8YKB2</accession>
<organism evidence="1 2">
    <name type="scientific">Rhodoferax antarcticus ANT.BR</name>
    <dbReference type="NCBI Taxonomy" id="1111071"/>
    <lineage>
        <taxon>Bacteria</taxon>
        <taxon>Pseudomonadati</taxon>
        <taxon>Pseudomonadota</taxon>
        <taxon>Betaproteobacteria</taxon>
        <taxon>Burkholderiales</taxon>
        <taxon>Comamonadaceae</taxon>
        <taxon>Rhodoferax</taxon>
    </lineage>
</organism>
<keyword evidence="2" id="KW-1185">Reference proteome</keyword>